<gene>
    <name evidence="4" type="ORF">GCM10009788_03180</name>
</gene>
<dbReference type="EMBL" id="BAAAOR010000002">
    <property type="protein sequence ID" value="GAA1503307.1"/>
    <property type="molecule type" value="Genomic_DNA"/>
</dbReference>
<evidence type="ECO:0000313" key="5">
    <source>
        <dbReference type="Proteomes" id="UP001500842"/>
    </source>
</evidence>
<evidence type="ECO:0000313" key="4">
    <source>
        <dbReference type="EMBL" id="GAA1503307.1"/>
    </source>
</evidence>
<keyword evidence="1" id="KW-0677">Repeat</keyword>
<dbReference type="PROSITE" id="PS51125">
    <property type="entry name" value="NHL"/>
    <property type="match status" value="1"/>
</dbReference>
<dbReference type="Proteomes" id="UP001500842">
    <property type="component" value="Unassembled WGS sequence"/>
</dbReference>
<name>A0ABN1ZS60_9ACTN</name>
<sequence length="422" mass="43195">MKRMVSAVVSVGLLAVALVPSGSVGAAGAAAGPGPVGYAYATEWIYSTDASETVEAVATDAAGRVYLGGPAAGGPGTSAKVVHVYDADGAPRATWEMPFTAASTVGGMAVDPAGNVYVSDYIGASIDVYSKTGQFLRSYRMNDDGDHTTSLAGIGIGPNGWIYAASPTADQVVVFDVANNRQGTFGGSGSAPGKLNAPWGLGIAPDGSVVVADRRNHRIEVFTADGDYVTSWGGLNGGPEAFVGEPQEVEVRDDGVVLVVDLSDQVKAFTLAGVYLGSVTATTKSAGTMSEKTGLAFGPGRELYLSGSPAPFQNGVVKYVLAGAGAGIAKVKAPKKGVRVAKKKLKITVKCISATPCSGTVTVRTKKGKPLAKPKAYAIPAGAKKKVKVKLTKKGLKTVRKKRVTKAVVTVTGSSKKIKVRR</sequence>
<feature type="repeat" description="NHL" evidence="2">
    <location>
        <begin position="182"/>
        <end position="225"/>
    </location>
</feature>
<feature type="chain" id="PRO_5046497095" description="NHL repeat-containing protein" evidence="3">
    <location>
        <begin position="27"/>
        <end position="422"/>
    </location>
</feature>
<keyword evidence="3" id="KW-0732">Signal</keyword>
<dbReference type="Pfam" id="PF01436">
    <property type="entry name" value="NHL"/>
    <property type="match status" value="1"/>
</dbReference>
<feature type="signal peptide" evidence="3">
    <location>
        <begin position="1"/>
        <end position="26"/>
    </location>
</feature>
<evidence type="ECO:0008006" key="6">
    <source>
        <dbReference type="Google" id="ProtNLM"/>
    </source>
</evidence>
<dbReference type="InterPro" id="IPR050952">
    <property type="entry name" value="TRIM-NHL_E3_ligases"/>
</dbReference>
<evidence type="ECO:0000256" key="1">
    <source>
        <dbReference type="ARBA" id="ARBA00022737"/>
    </source>
</evidence>
<dbReference type="RefSeq" id="WP_141003713.1">
    <property type="nucleotide sequence ID" value="NZ_BAAAOR010000002.1"/>
</dbReference>
<protein>
    <recommendedName>
        <fullName evidence="6">NHL repeat-containing protein</fullName>
    </recommendedName>
</protein>
<proteinExistence type="predicted"/>
<organism evidence="4 5">
    <name type="scientific">Nocardioides humi</name>
    <dbReference type="NCBI Taxonomy" id="449461"/>
    <lineage>
        <taxon>Bacteria</taxon>
        <taxon>Bacillati</taxon>
        <taxon>Actinomycetota</taxon>
        <taxon>Actinomycetes</taxon>
        <taxon>Propionibacteriales</taxon>
        <taxon>Nocardioidaceae</taxon>
        <taxon>Nocardioides</taxon>
    </lineage>
</organism>
<dbReference type="InterPro" id="IPR001258">
    <property type="entry name" value="NHL_repeat"/>
</dbReference>
<dbReference type="PANTHER" id="PTHR24104">
    <property type="entry name" value="E3 UBIQUITIN-PROTEIN LIGASE NHLRC1-RELATED"/>
    <property type="match status" value="1"/>
</dbReference>
<dbReference type="PANTHER" id="PTHR24104:SF25">
    <property type="entry name" value="PROTEIN LIN-41"/>
    <property type="match status" value="1"/>
</dbReference>
<evidence type="ECO:0000256" key="2">
    <source>
        <dbReference type="PROSITE-ProRule" id="PRU00504"/>
    </source>
</evidence>
<accession>A0ABN1ZS60</accession>
<keyword evidence="5" id="KW-1185">Reference proteome</keyword>
<dbReference type="SUPFAM" id="SSF63829">
    <property type="entry name" value="Calcium-dependent phosphotriesterase"/>
    <property type="match status" value="1"/>
</dbReference>
<dbReference type="Gene3D" id="2.120.10.30">
    <property type="entry name" value="TolB, C-terminal domain"/>
    <property type="match status" value="2"/>
</dbReference>
<dbReference type="InterPro" id="IPR011042">
    <property type="entry name" value="6-blade_b-propeller_TolB-like"/>
</dbReference>
<comment type="caution">
    <text evidence="4">The sequence shown here is derived from an EMBL/GenBank/DDBJ whole genome shotgun (WGS) entry which is preliminary data.</text>
</comment>
<evidence type="ECO:0000256" key="3">
    <source>
        <dbReference type="SAM" id="SignalP"/>
    </source>
</evidence>
<reference evidence="4 5" key="1">
    <citation type="journal article" date="2019" name="Int. J. Syst. Evol. Microbiol.">
        <title>The Global Catalogue of Microorganisms (GCM) 10K type strain sequencing project: providing services to taxonomists for standard genome sequencing and annotation.</title>
        <authorList>
            <consortium name="The Broad Institute Genomics Platform"/>
            <consortium name="The Broad Institute Genome Sequencing Center for Infectious Disease"/>
            <person name="Wu L."/>
            <person name="Ma J."/>
        </authorList>
    </citation>
    <scope>NUCLEOTIDE SEQUENCE [LARGE SCALE GENOMIC DNA]</scope>
    <source>
        <strain evidence="4 5">JCM 14942</strain>
    </source>
</reference>